<keyword evidence="5" id="KW-1185">Reference proteome</keyword>
<dbReference type="SUPFAM" id="SSF52172">
    <property type="entry name" value="CheY-like"/>
    <property type="match status" value="1"/>
</dbReference>
<feature type="domain" description="Response regulatory" evidence="3">
    <location>
        <begin position="40"/>
        <end position="156"/>
    </location>
</feature>
<dbReference type="Proteomes" id="UP000320672">
    <property type="component" value="Chromosome"/>
</dbReference>
<evidence type="ECO:0000256" key="1">
    <source>
        <dbReference type="ARBA" id="ARBA00022553"/>
    </source>
</evidence>
<feature type="modified residue" description="4-aspartylphosphate" evidence="2">
    <location>
        <position position="89"/>
    </location>
</feature>
<protein>
    <submittedName>
        <fullName evidence="4">Polar-differentiation response regulator DivK</fullName>
    </submittedName>
</protein>
<accession>A0A517MLP4</accession>
<dbReference type="KEGG" id="rml:FF011L_45900"/>
<dbReference type="RefSeq" id="WP_145354025.1">
    <property type="nucleotide sequence ID" value="NZ_CP036262.1"/>
</dbReference>
<sequence>MTQCTVPAPLSKLFSSFKWASSADVKVAEIPEQSANIDPWILSIDDDHDYTLGLKLRLQERGYKVVRAFDGNAGFRYAFEFEPVAILLDLYLPNTTGEEVLAQLRANAQTAHIPIAVVTGLQERGLDYRLLSNGANDVFHKPVPHSLLADTVDRYAAEVKRKK</sequence>
<proteinExistence type="predicted"/>
<dbReference type="EMBL" id="CP036262">
    <property type="protein sequence ID" value="QDS95789.1"/>
    <property type="molecule type" value="Genomic_DNA"/>
</dbReference>
<dbReference type="GO" id="GO:0000160">
    <property type="term" value="P:phosphorelay signal transduction system"/>
    <property type="evidence" value="ECO:0007669"/>
    <property type="project" value="InterPro"/>
</dbReference>
<evidence type="ECO:0000313" key="5">
    <source>
        <dbReference type="Proteomes" id="UP000320672"/>
    </source>
</evidence>
<dbReference type="Gene3D" id="3.40.50.2300">
    <property type="match status" value="1"/>
</dbReference>
<dbReference type="InterPro" id="IPR001789">
    <property type="entry name" value="Sig_transdc_resp-reg_receiver"/>
</dbReference>
<evidence type="ECO:0000313" key="4">
    <source>
        <dbReference type="EMBL" id="QDS95789.1"/>
    </source>
</evidence>
<dbReference type="AlphaFoldDB" id="A0A517MLP4"/>
<dbReference type="SMART" id="SM00448">
    <property type="entry name" value="REC"/>
    <property type="match status" value="1"/>
</dbReference>
<evidence type="ECO:0000259" key="3">
    <source>
        <dbReference type="PROSITE" id="PS50110"/>
    </source>
</evidence>
<organism evidence="4 5">
    <name type="scientific">Roseimaritima multifibrata</name>
    <dbReference type="NCBI Taxonomy" id="1930274"/>
    <lineage>
        <taxon>Bacteria</taxon>
        <taxon>Pseudomonadati</taxon>
        <taxon>Planctomycetota</taxon>
        <taxon>Planctomycetia</taxon>
        <taxon>Pirellulales</taxon>
        <taxon>Pirellulaceae</taxon>
        <taxon>Roseimaritima</taxon>
    </lineage>
</organism>
<dbReference type="OrthoDB" id="286140at2"/>
<dbReference type="PROSITE" id="PS50110">
    <property type="entry name" value="RESPONSE_REGULATORY"/>
    <property type="match status" value="1"/>
</dbReference>
<dbReference type="CDD" id="cd00156">
    <property type="entry name" value="REC"/>
    <property type="match status" value="1"/>
</dbReference>
<keyword evidence="1 2" id="KW-0597">Phosphoprotein</keyword>
<dbReference type="InterPro" id="IPR011006">
    <property type="entry name" value="CheY-like_superfamily"/>
</dbReference>
<dbReference type="PANTHER" id="PTHR44591">
    <property type="entry name" value="STRESS RESPONSE REGULATOR PROTEIN 1"/>
    <property type="match status" value="1"/>
</dbReference>
<dbReference type="Pfam" id="PF00072">
    <property type="entry name" value="Response_reg"/>
    <property type="match status" value="1"/>
</dbReference>
<evidence type="ECO:0000256" key="2">
    <source>
        <dbReference type="PROSITE-ProRule" id="PRU00169"/>
    </source>
</evidence>
<reference evidence="4 5" key="1">
    <citation type="submission" date="2019-02" db="EMBL/GenBank/DDBJ databases">
        <title>Deep-cultivation of Planctomycetes and their phenomic and genomic characterization uncovers novel biology.</title>
        <authorList>
            <person name="Wiegand S."/>
            <person name="Jogler M."/>
            <person name="Boedeker C."/>
            <person name="Pinto D."/>
            <person name="Vollmers J."/>
            <person name="Rivas-Marin E."/>
            <person name="Kohn T."/>
            <person name="Peeters S.H."/>
            <person name="Heuer A."/>
            <person name="Rast P."/>
            <person name="Oberbeckmann S."/>
            <person name="Bunk B."/>
            <person name="Jeske O."/>
            <person name="Meyerdierks A."/>
            <person name="Storesund J.E."/>
            <person name="Kallscheuer N."/>
            <person name="Luecker S."/>
            <person name="Lage O.M."/>
            <person name="Pohl T."/>
            <person name="Merkel B.J."/>
            <person name="Hornburger P."/>
            <person name="Mueller R.-W."/>
            <person name="Bruemmer F."/>
            <person name="Labrenz M."/>
            <person name="Spormann A.M."/>
            <person name="Op den Camp H."/>
            <person name="Overmann J."/>
            <person name="Amann R."/>
            <person name="Jetten M.S.M."/>
            <person name="Mascher T."/>
            <person name="Medema M.H."/>
            <person name="Devos D.P."/>
            <person name="Kaster A.-K."/>
            <person name="Ovreas L."/>
            <person name="Rohde M."/>
            <person name="Galperin M.Y."/>
            <person name="Jogler C."/>
        </authorList>
    </citation>
    <scope>NUCLEOTIDE SEQUENCE [LARGE SCALE GENOMIC DNA]</scope>
    <source>
        <strain evidence="4 5">FF011L</strain>
    </source>
</reference>
<dbReference type="PANTHER" id="PTHR44591:SF3">
    <property type="entry name" value="RESPONSE REGULATORY DOMAIN-CONTAINING PROTEIN"/>
    <property type="match status" value="1"/>
</dbReference>
<dbReference type="InterPro" id="IPR050595">
    <property type="entry name" value="Bact_response_regulator"/>
</dbReference>
<name>A0A517MLP4_9BACT</name>
<gene>
    <name evidence="4" type="primary">divK_2</name>
    <name evidence="4" type="ORF">FF011L_45900</name>
</gene>